<dbReference type="SUPFAM" id="SSF81383">
    <property type="entry name" value="F-box domain"/>
    <property type="match status" value="1"/>
</dbReference>
<comment type="caution">
    <text evidence="2">The sequence shown here is derived from an EMBL/GenBank/DDBJ whole genome shotgun (WGS) entry which is preliminary data.</text>
</comment>
<dbReference type="InterPro" id="IPR052229">
    <property type="entry name" value="Collagen-VI/PIF"/>
</dbReference>
<dbReference type="Gene3D" id="1.20.1280.50">
    <property type="match status" value="1"/>
</dbReference>
<sequence length="456" mass="47813">MTSSKSQKQGRRRTRLEAAESQLMPDLSVELPQDLAVCELLPRLDHKSLLALAATSKHWRTLAAYPPLWQSLFSARWGQQPLNAAAAQLAGSWQAYYKTKHLSVKDATAAKEPYDKPCCFEVDARLHSLASQAILQQHLSCHTAAHAVRSLPTTSPPPCMLLAEQDASSNSTCSSLSYPPSPSHGPGQAAFLSASSSCSTALPSFSSSPSHSSMGFASPTLFAPEELPPAPPPCQILYLIDGSGSVSDEDFGEMRTFVQSSARTLCSRLQGGADNAAAGKVGIIQFSHDPYTELPLTALGDGSDLAGVLHRMARINGGTNIEAALSAASSLFSKASFGPGGVPEGSAQEANAAGMSATTSAGEVHAKVPSIPPARVVILLTDGRVGRYKAHSARAAAKRLLQNLQSGGGCVLAAFGVGRGVECSELVHIIDVEGAGGAEAIDRYLDLFVRDDHGSW</sequence>
<name>A0ABQ7G692_DUNSA</name>
<dbReference type="PANTHER" id="PTHR22588:SF3">
    <property type="entry name" value="VWFA DOMAIN-CONTAINING PROTEIN"/>
    <property type="match status" value="1"/>
</dbReference>
<accession>A0ABQ7G692</accession>
<dbReference type="PRINTS" id="PR00453">
    <property type="entry name" value="VWFADOMAIN"/>
</dbReference>
<proteinExistence type="predicted"/>
<dbReference type="Proteomes" id="UP000815325">
    <property type="component" value="Unassembled WGS sequence"/>
</dbReference>
<dbReference type="EMBL" id="MU070076">
    <property type="protein sequence ID" value="KAF5830122.1"/>
    <property type="molecule type" value="Genomic_DNA"/>
</dbReference>
<dbReference type="Gene3D" id="3.40.50.410">
    <property type="entry name" value="von Willebrand factor, type A domain"/>
    <property type="match status" value="1"/>
</dbReference>
<evidence type="ECO:0000313" key="3">
    <source>
        <dbReference type="Proteomes" id="UP000815325"/>
    </source>
</evidence>
<gene>
    <name evidence="2" type="ORF">DUNSADRAFT_15013</name>
</gene>
<dbReference type="Pfam" id="PF00092">
    <property type="entry name" value="VWA"/>
    <property type="match status" value="1"/>
</dbReference>
<dbReference type="Pfam" id="PF12937">
    <property type="entry name" value="F-box-like"/>
    <property type="match status" value="1"/>
</dbReference>
<organism evidence="2 3">
    <name type="scientific">Dunaliella salina</name>
    <name type="common">Green alga</name>
    <name type="synonym">Protococcus salinus</name>
    <dbReference type="NCBI Taxonomy" id="3046"/>
    <lineage>
        <taxon>Eukaryota</taxon>
        <taxon>Viridiplantae</taxon>
        <taxon>Chlorophyta</taxon>
        <taxon>core chlorophytes</taxon>
        <taxon>Chlorophyceae</taxon>
        <taxon>CS clade</taxon>
        <taxon>Chlamydomonadales</taxon>
        <taxon>Dunaliellaceae</taxon>
        <taxon>Dunaliella</taxon>
    </lineage>
</organism>
<dbReference type="PROSITE" id="PS50234">
    <property type="entry name" value="VWFA"/>
    <property type="match status" value="1"/>
</dbReference>
<evidence type="ECO:0000313" key="2">
    <source>
        <dbReference type="EMBL" id="KAF5830122.1"/>
    </source>
</evidence>
<dbReference type="PANTHER" id="PTHR22588">
    <property type="entry name" value="VWFA DOMAIN-CONTAINING PROTEIN"/>
    <property type="match status" value="1"/>
</dbReference>
<evidence type="ECO:0000259" key="1">
    <source>
        <dbReference type="PROSITE" id="PS50234"/>
    </source>
</evidence>
<dbReference type="InterPro" id="IPR002035">
    <property type="entry name" value="VWF_A"/>
</dbReference>
<dbReference type="SMART" id="SM00327">
    <property type="entry name" value="VWA"/>
    <property type="match status" value="1"/>
</dbReference>
<dbReference type="CDD" id="cd00198">
    <property type="entry name" value="vWFA"/>
    <property type="match status" value="1"/>
</dbReference>
<dbReference type="InterPro" id="IPR001810">
    <property type="entry name" value="F-box_dom"/>
</dbReference>
<protein>
    <recommendedName>
        <fullName evidence="1">VWFA domain-containing protein</fullName>
    </recommendedName>
</protein>
<feature type="domain" description="VWFA" evidence="1">
    <location>
        <begin position="235"/>
        <end position="456"/>
    </location>
</feature>
<dbReference type="InterPro" id="IPR036465">
    <property type="entry name" value="vWFA_dom_sf"/>
</dbReference>
<keyword evidence="3" id="KW-1185">Reference proteome</keyword>
<dbReference type="SUPFAM" id="SSF53300">
    <property type="entry name" value="vWA-like"/>
    <property type="match status" value="1"/>
</dbReference>
<reference evidence="2" key="1">
    <citation type="submission" date="2017-08" db="EMBL/GenBank/DDBJ databases">
        <authorList>
            <person name="Polle J.E."/>
            <person name="Barry K."/>
            <person name="Cushman J."/>
            <person name="Schmutz J."/>
            <person name="Tran D."/>
            <person name="Hathwaick L.T."/>
            <person name="Yim W.C."/>
            <person name="Jenkins J."/>
            <person name="Mckie-Krisberg Z.M."/>
            <person name="Prochnik S."/>
            <person name="Lindquist E."/>
            <person name="Dockter R.B."/>
            <person name="Adam C."/>
            <person name="Molina H."/>
            <person name="Bunkerborg J."/>
            <person name="Jin E."/>
            <person name="Buchheim M."/>
            <person name="Magnuson J."/>
        </authorList>
    </citation>
    <scope>NUCLEOTIDE SEQUENCE</scope>
    <source>
        <strain evidence="2">CCAP 19/18</strain>
    </source>
</reference>
<dbReference type="InterPro" id="IPR036047">
    <property type="entry name" value="F-box-like_dom_sf"/>
</dbReference>